<evidence type="ECO:0000256" key="9">
    <source>
        <dbReference type="ARBA" id="ARBA00023136"/>
    </source>
</evidence>
<evidence type="ECO:0000256" key="11">
    <source>
        <dbReference type="RuleBase" id="RU363063"/>
    </source>
</evidence>
<evidence type="ECO:0000256" key="4">
    <source>
        <dbReference type="ARBA" id="ARBA00022679"/>
    </source>
</evidence>
<name>A0A6J8CC78_MYTCO</name>
<evidence type="ECO:0000313" key="13">
    <source>
        <dbReference type="Proteomes" id="UP000507470"/>
    </source>
</evidence>
<keyword evidence="6 11" id="KW-0735">Signal-anchor</keyword>
<keyword evidence="8 11" id="KW-0333">Golgi apparatus</keyword>
<feature type="transmembrane region" description="Helical" evidence="11">
    <location>
        <begin position="7"/>
        <end position="30"/>
    </location>
</feature>
<dbReference type="Gene3D" id="3.90.550.50">
    <property type="match status" value="1"/>
</dbReference>
<dbReference type="InterPro" id="IPR002659">
    <property type="entry name" value="Glyco_trans_31"/>
</dbReference>
<keyword evidence="7 11" id="KW-1133">Transmembrane helix</keyword>
<evidence type="ECO:0000256" key="10">
    <source>
        <dbReference type="ARBA" id="ARBA00023180"/>
    </source>
</evidence>
<keyword evidence="4 12" id="KW-0808">Transferase</keyword>
<dbReference type="AlphaFoldDB" id="A0A6J8CC78"/>
<dbReference type="EC" id="2.4.1.-" evidence="11"/>
<dbReference type="Proteomes" id="UP000507470">
    <property type="component" value="Unassembled WGS sequence"/>
</dbReference>
<evidence type="ECO:0000256" key="8">
    <source>
        <dbReference type="ARBA" id="ARBA00023034"/>
    </source>
</evidence>
<dbReference type="GO" id="GO:0006493">
    <property type="term" value="P:protein O-linked glycosylation"/>
    <property type="evidence" value="ECO:0007669"/>
    <property type="project" value="TreeGrafter"/>
</dbReference>
<comment type="similarity">
    <text evidence="2 11">Belongs to the glycosyltransferase 31 family.</text>
</comment>
<evidence type="ECO:0000256" key="6">
    <source>
        <dbReference type="ARBA" id="ARBA00022968"/>
    </source>
</evidence>
<dbReference type="FunFam" id="3.90.550.50:FF:000001">
    <property type="entry name" value="Hexosyltransferase"/>
    <property type="match status" value="1"/>
</dbReference>
<dbReference type="Pfam" id="PF01762">
    <property type="entry name" value="Galactosyl_T"/>
    <property type="match status" value="1"/>
</dbReference>
<evidence type="ECO:0000256" key="1">
    <source>
        <dbReference type="ARBA" id="ARBA00004323"/>
    </source>
</evidence>
<keyword evidence="10" id="KW-0325">Glycoprotein</keyword>
<evidence type="ECO:0000256" key="5">
    <source>
        <dbReference type="ARBA" id="ARBA00022692"/>
    </source>
</evidence>
<keyword evidence="3 11" id="KW-0328">Glycosyltransferase</keyword>
<dbReference type="EMBL" id="CACVKT020004981">
    <property type="protein sequence ID" value="CAC5392427.1"/>
    <property type="molecule type" value="Genomic_DNA"/>
</dbReference>
<comment type="subcellular location">
    <subcellularLocation>
        <location evidence="1 11">Golgi apparatus membrane</location>
        <topology evidence="1 11">Single-pass type II membrane protein</topology>
    </subcellularLocation>
</comment>
<sequence length="422" mass="48602">MHRHFKLSLVCFAGVMTLPGIVNMLILYWYGNTVVIYVPGPVINLLDRTGLRKIEMNDNDAGEFNENLSGDGHLGLQNEKMKTLNKRNLNVLGLSNGTGKSFLTQISELEPLIEPDICKHDKVLLAILIFSNPSNIERRQVIRETWLSDIKSPIRYAFVIARNTNSDHKTELQEEIDEHKDIVQFDFIDSYKNLTFKTVSSFKWIISVCPRASYVLKIDDDMWLNKKALTSVLVHGAIKGAIGGNCHRGQPPIRDPGNKYYIPWSSYPYGIYPPFCSGTAYVVDFQVMKDIVNVSKDVPYFPLEDIYVALCMTKLKAKVINLYGFNSVRVRANPCWLKSDWLVTTHEFLPFELRRIWNTQCYGLNQVRKVKGQFDPQIRGSLHLKRQQLNRLNMEQMFRHNAKINLRSGGRRFVKSPRLIFN</sequence>
<dbReference type="GO" id="GO:0016758">
    <property type="term" value="F:hexosyltransferase activity"/>
    <property type="evidence" value="ECO:0007669"/>
    <property type="project" value="InterPro"/>
</dbReference>
<reference evidence="12 13" key="1">
    <citation type="submission" date="2020-06" db="EMBL/GenBank/DDBJ databases">
        <authorList>
            <person name="Li R."/>
            <person name="Bekaert M."/>
        </authorList>
    </citation>
    <scope>NUCLEOTIDE SEQUENCE [LARGE SCALE GENOMIC DNA]</scope>
    <source>
        <strain evidence="13">wild</strain>
    </source>
</reference>
<keyword evidence="9 11" id="KW-0472">Membrane</keyword>
<evidence type="ECO:0000313" key="12">
    <source>
        <dbReference type="EMBL" id="CAC5392427.1"/>
    </source>
</evidence>
<protein>
    <recommendedName>
        <fullName evidence="11">Hexosyltransferase</fullName>
        <ecNumber evidence="11">2.4.1.-</ecNumber>
    </recommendedName>
</protein>
<organism evidence="12 13">
    <name type="scientific">Mytilus coruscus</name>
    <name type="common">Sea mussel</name>
    <dbReference type="NCBI Taxonomy" id="42192"/>
    <lineage>
        <taxon>Eukaryota</taxon>
        <taxon>Metazoa</taxon>
        <taxon>Spiralia</taxon>
        <taxon>Lophotrochozoa</taxon>
        <taxon>Mollusca</taxon>
        <taxon>Bivalvia</taxon>
        <taxon>Autobranchia</taxon>
        <taxon>Pteriomorphia</taxon>
        <taxon>Mytilida</taxon>
        <taxon>Mytiloidea</taxon>
        <taxon>Mytilidae</taxon>
        <taxon>Mytilinae</taxon>
        <taxon>Mytilus</taxon>
    </lineage>
</organism>
<proteinExistence type="inferred from homology"/>
<dbReference type="OrthoDB" id="2139606at2759"/>
<evidence type="ECO:0000256" key="7">
    <source>
        <dbReference type="ARBA" id="ARBA00022989"/>
    </source>
</evidence>
<keyword evidence="13" id="KW-1185">Reference proteome</keyword>
<dbReference type="PANTHER" id="PTHR11214:SF378">
    <property type="entry name" value="BETA-1,3-GALACTOSYLTRANSFERASE 4"/>
    <property type="match status" value="1"/>
</dbReference>
<evidence type="ECO:0000256" key="2">
    <source>
        <dbReference type="ARBA" id="ARBA00008661"/>
    </source>
</evidence>
<dbReference type="PANTHER" id="PTHR11214">
    <property type="entry name" value="BETA-1,3-N-ACETYLGLUCOSAMINYLTRANSFERASE"/>
    <property type="match status" value="1"/>
</dbReference>
<dbReference type="GO" id="GO:0000139">
    <property type="term" value="C:Golgi membrane"/>
    <property type="evidence" value="ECO:0007669"/>
    <property type="project" value="UniProtKB-SubCell"/>
</dbReference>
<evidence type="ECO:0000256" key="3">
    <source>
        <dbReference type="ARBA" id="ARBA00022676"/>
    </source>
</evidence>
<accession>A0A6J8CC78</accession>
<gene>
    <name evidence="12" type="ORF">MCOR_27361</name>
</gene>
<keyword evidence="5 11" id="KW-0812">Transmembrane</keyword>